<dbReference type="InterPro" id="IPR016161">
    <property type="entry name" value="Ald_DH/histidinol_DH"/>
</dbReference>
<dbReference type="PROSITE" id="PS00687">
    <property type="entry name" value="ALDEHYDE_DEHYDR_GLU"/>
    <property type="match status" value="1"/>
</dbReference>
<sequence length="482" mass="50073">MTQHAYLMLIDGKLVPALSGEAAQSRDPYTGAVVGAYPDGAAEDVDLAVKAAVSAFESSGWATDVALRIRCLRSLADLIEANVTEFALLESSDNGKPIREVSGSIAKSPQWYRYAASVAETFPFTSPLGADPSVVSLTVREPYGVVGVQVPWNSPSVLLAQIASMCLAAGNTVVIKPSEMAPCSLLALAELFADAGFPNGVVNVVSGDGASVGAALCDHPDVARLAFTGGPQAGRIVAGKGAERLVPSTLELGGKSANLVFPDADLERAVEAIAAGILSSSGQSCVAGSRAVVHIDVFDEVRERVEAAVGGARVGDPRDPTTDVGPLISAAQCEYVAGLVESARVAGGRVVEAAGVRELGGNFYPPTVVSGVPADADIAQKEVFGPVLVCLPATSEAEAVRIANDTRYGLAAGVWTRDLSRAFRVSQRLHAGSVWVNQYRRTDPAFPFGGYGESGYGRVSGIDGFMEMTRVKSIQMKISDES</sequence>
<comment type="caution">
    <text evidence="5">The sequence shown here is derived from an EMBL/GenBank/DDBJ whole genome shotgun (WGS) entry which is preliminary data.</text>
</comment>
<dbReference type="PANTHER" id="PTHR11699">
    <property type="entry name" value="ALDEHYDE DEHYDROGENASE-RELATED"/>
    <property type="match status" value="1"/>
</dbReference>
<reference evidence="5" key="1">
    <citation type="submission" date="2022-12" db="EMBL/GenBank/DDBJ databases">
        <authorList>
            <person name="Krivoruchko A.V."/>
            <person name="Elkin A."/>
        </authorList>
    </citation>
    <scope>NUCLEOTIDE SEQUENCE</scope>
    <source>
        <strain evidence="5">IEGM 249</strain>
    </source>
</reference>
<dbReference type="InterPro" id="IPR016163">
    <property type="entry name" value="Ald_DH_C"/>
</dbReference>
<dbReference type="RefSeq" id="WP_269593068.1">
    <property type="nucleotide sequence ID" value="NZ_JAPWIS010000050.1"/>
</dbReference>
<keyword evidence="1 3" id="KW-0560">Oxidoreductase</keyword>
<dbReference type="SUPFAM" id="SSF53720">
    <property type="entry name" value="ALDH-like"/>
    <property type="match status" value="1"/>
</dbReference>
<name>A0ABT4NSW3_RHOOP</name>
<evidence type="ECO:0000256" key="3">
    <source>
        <dbReference type="RuleBase" id="RU003345"/>
    </source>
</evidence>
<evidence type="ECO:0000313" key="5">
    <source>
        <dbReference type="EMBL" id="MCZ4590466.1"/>
    </source>
</evidence>
<dbReference type="Proteomes" id="UP001066327">
    <property type="component" value="Unassembled WGS sequence"/>
</dbReference>
<feature type="domain" description="Aldehyde dehydrogenase" evidence="4">
    <location>
        <begin position="21"/>
        <end position="474"/>
    </location>
</feature>
<dbReference type="EMBL" id="JAPWIS010000050">
    <property type="protein sequence ID" value="MCZ4590466.1"/>
    <property type="molecule type" value="Genomic_DNA"/>
</dbReference>
<gene>
    <name evidence="5" type="ORF">O4328_43800</name>
</gene>
<keyword evidence="6" id="KW-1185">Reference proteome</keyword>
<feature type="active site" evidence="2">
    <location>
        <position position="251"/>
    </location>
</feature>
<protein>
    <submittedName>
        <fullName evidence="5">Aldehyde dehydrogenase family protein</fullName>
    </submittedName>
</protein>
<dbReference type="InterPro" id="IPR015590">
    <property type="entry name" value="Aldehyde_DH_dom"/>
</dbReference>
<dbReference type="InterPro" id="IPR016160">
    <property type="entry name" value="Ald_DH_CS_CYS"/>
</dbReference>
<dbReference type="PROSITE" id="PS00070">
    <property type="entry name" value="ALDEHYDE_DEHYDR_CYS"/>
    <property type="match status" value="1"/>
</dbReference>
<evidence type="ECO:0000256" key="2">
    <source>
        <dbReference type="PROSITE-ProRule" id="PRU10007"/>
    </source>
</evidence>
<proteinExistence type="inferred from homology"/>
<dbReference type="Pfam" id="PF00171">
    <property type="entry name" value="Aldedh"/>
    <property type="match status" value="1"/>
</dbReference>
<dbReference type="Gene3D" id="3.40.605.10">
    <property type="entry name" value="Aldehyde Dehydrogenase, Chain A, domain 1"/>
    <property type="match status" value="1"/>
</dbReference>
<evidence type="ECO:0000256" key="1">
    <source>
        <dbReference type="ARBA" id="ARBA00023002"/>
    </source>
</evidence>
<comment type="similarity">
    <text evidence="3">Belongs to the aldehyde dehydrogenase family.</text>
</comment>
<dbReference type="InterPro" id="IPR016162">
    <property type="entry name" value="Ald_DH_N"/>
</dbReference>
<evidence type="ECO:0000259" key="4">
    <source>
        <dbReference type="Pfam" id="PF00171"/>
    </source>
</evidence>
<accession>A0ABT4NSW3</accession>
<dbReference type="InterPro" id="IPR029510">
    <property type="entry name" value="Ald_DH_CS_GLU"/>
</dbReference>
<organism evidence="5 6">
    <name type="scientific">Rhodococcus opacus</name>
    <name type="common">Nocardia opaca</name>
    <dbReference type="NCBI Taxonomy" id="37919"/>
    <lineage>
        <taxon>Bacteria</taxon>
        <taxon>Bacillati</taxon>
        <taxon>Actinomycetota</taxon>
        <taxon>Actinomycetes</taxon>
        <taxon>Mycobacteriales</taxon>
        <taxon>Nocardiaceae</taxon>
        <taxon>Rhodococcus</taxon>
    </lineage>
</organism>
<dbReference type="Gene3D" id="3.40.309.10">
    <property type="entry name" value="Aldehyde Dehydrogenase, Chain A, domain 2"/>
    <property type="match status" value="1"/>
</dbReference>
<evidence type="ECO:0000313" key="6">
    <source>
        <dbReference type="Proteomes" id="UP001066327"/>
    </source>
</evidence>